<protein>
    <submittedName>
        <fullName evidence="1">Uncharacterized protein</fullName>
    </submittedName>
</protein>
<accession>A0ABN9VGF5</accession>
<evidence type="ECO:0000313" key="3">
    <source>
        <dbReference type="Proteomes" id="UP001189429"/>
    </source>
</evidence>
<dbReference type="EMBL" id="CAUYUJ010017060">
    <property type="protein sequence ID" value="CAK0871360.1"/>
    <property type="molecule type" value="Genomic_DNA"/>
</dbReference>
<reference evidence="1" key="1">
    <citation type="submission" date="2023-10" db="EMBL/GenBank/DDBJ databases">
        <authorList>
            <person name="Chen Y."/>
            <person name="Shah S."/>
            <person name="Dougan E. K."/>
            <person name="Thang M."/>
            <person name="Chan C."/>
        </authorList>
    </citation>
    <scope>NUCLEOTIDE SEQUENCE [LARGE SCALE GENOMIC DNA]</scope>
</reference>
<sequence length="146" mass="15960">MLVQALTASHDRERARMTFSQQPKCPAPRGSGRTMAAAAAPTSASLLVCLSPQPSSASPLLLIAFLLLPRAWAGSPASFTTVNLTDCIKMLAHGANVSHFFNLLIRLFPTILWCWVLVLERQSTPVPTTLYSRLHMIGPFAREVFL</sequence>
<evidence type="ECO:0000313" key="2">
    <source>
        <dbReference type="EMBL" id="CAK0871360.1"/>
    </source>
</evidence>
<keyword evidence="3" id="KW-1185">Reference proteome</keyword>
<organism evidence="1 3">
    <name type="scientific">Prorocentrum cordatum</name>
    <dbReference type="NCBI Taxonomy" id="2364126"/>
    <lineage>
        <taxon>Eukaryota</taxon>
        <taxon>Sar</taxon>
        <taxon>Alveolata</taxon>
        <taxon>Dinophyceae</taxon>
        <taxon>Prorocentrales</taxon>
        <taxon>Prorocentraceae</taxon>
        <taxon>Prorocentrum</taxon>
    </lineage>
</organism>
<proteinExistence type="predicted"/>
<name>A0ABN9VGF5_9DINO</name>
<dbReference type="Proteomes" id="UP001189429">
    <property type="component" value="Unassembled WGS sequence"/>
</dbReference>
<evidence type="ECO:0000313" key="1">
    <source>
        <dbReference type="EMBL" id="CAK0871356.1"/>
    </source>
</evidence>
<dbReference type="EMBL" id="CAUYUJ010017060">
    <property type="protein sequence ID" value="CAK0871356.1"/>
    <property type="molecule type" value="Genomic_DNA"/>
</dbReference>
<gene>
    <name evidence="1" type="ORF">PCOR1329_LOCUS57212</name>
    <name evidence="2" type="ORF">PCOR1329_LOCUS57215</name>
</gene>
<comment type="caution">
    <text evidence="1">The sequence shown here is derived from an EMBL/GenBank/DDBJ whole genome shotgun (WGS) entry which is preliminary data.</text>
</comment>